<dbReference type="GO" id="GO:0005737">
    <property type="term" value="C:cytoplasm"/>
    <property type="evidence" value="ECO:0007669"/>
    <property type="project" value="UniProtKB-SubCell"/>
</dbReference>
<dbReference type="InterPro" id="IPR029028">
    <property type="entry name" value="Alpha/beta_knot_MTases"/>
</dbReference>
<feature type="domain" description="tRNA/rRNA methyltransferase SpoU type" evidence="8">
    <location>
        <begin position="18"/>
        <end position="156"/>
    </location>
</feature>
<comment type="catalytic activity">
    <reaction evidence="6">
        <text>5-carboxymethylaminomethyluridine(34) in tRNA(Leu) + S-adenosyl-L-methionine = 5-carboxymethylaminomethyl-2'-O-methyluridine(34) in tRNA(Leu) + S-adenosyl-L-homocysteine + H(+)</text>
        <dbReference type="Rhea" id="RHEA:43088"/>
        <dbReference type="Rhea" id="RHEA-COMP:10333"/>
        <dbReference type="Rhea" id="RHEA-COMP:10334"/>
        <dbReference type="ChEBI" id="CHEBI:15378"/>
        <dbReference type="ChEBI" id="CHEBI:57856"/>
        <dbReference type="ChEBI" id="CHEBI:59789"/>
        <dbReference type="ChEBI" id="CHEBI:74508"/>
        <dbReference type="ChEBI" id="CHEBI:74511"/>
        <dbReference type="EC" id="2.1.1.207"/>
    </reaction>
</comment>
<keyword evidence="5 6" id="KW-0819">tRNA processing</keyword>
<feature type="binding site" evidence="6 7">
    <location>
        <position position="95"/>
    </location>
    <ligand>
        <name>S-adenosyl-L-methionine</name>
        <dbReference type="ChEBI" id="CHEBI:59789"/>
    </ligand>
</feature>
<dbReference type="InterPro" id="IPR001537">
    <property type="entry name" value="SpoU_MeTrfase"/>
</dbReference>
<keyword evidence="3 6" id="KW-0808">Transferase</keyword>
<evidence type="ECO:0000256" key="5">
    <source>
        <dbReference type="ARBA" id="ARBA00022694"/>
    </source>
</evidence>
<evidence type="ECO:0000256" key="7">
    <source>
        <dbReference type="PIRSR" id="PIRSR029256-1"/>
    </source>
</evidence>
<reference evidence="9 10" key="1">
    <citation type="submission" date="2020-08" db="EMBL/GenBank/DDBJ databases">
        <title>Bridging the membrane lipid divide: bacteria of the FCB group superphylum have the potential to synthesize archaeal ether lipids.</title>
        <authorList>
            <person name="Villanueva L."/>
            <person name="Von Meijenfeldt F.A.B."/>
            <person name="Westbye A.B."/>
            <person name="Yadav S."/>
            <person name="Hopmans E.C."/>
            <person name="Dutilh B.E."/>
            <person name="Sinninghe Damste J.S."/>
        </authorList>
    </citation>
    <scope>NUCLEOTIDE SEQUENCE [LARGE SCALE GENOMIC DNA]</scope>
    <source>
        <strain evidence="9">NIOZ-UU27</strain>
    </source>
</reference>
<evidence type="ECO:0000256" key="2">
    <source>
        <dbReference type="ARBA" id="ARBA00022603"/>
    </source>
</evidence>
<evidence type="ECO:0000256" key="4">
    <source>
        <dbReference type="ARBA" id="ARBA00022691"/>
    </source>
</evidence>
<dbReference type="PIRSF" id="PIRSF029256">
    <property type="entry name" value="SpoU_TrmH_prd"/>
    <property type="match status" value="1"/>
</dbReference>
<dbReference type="CDD" id="cd18094">
    <property type="entry name" value="SpoU-like_TrmL"/>
    <property type="match status" value="1"/>
</dbReference>
<evidence type="ECO:0000256" key="1">
    <source>
        <dbReference type="ARBA" id="ARBA00022490"/>
    </source>
</evidence>
<evidence type="ECO:0000313" key="10">
    <source>
        <dbReference type="Proteomes" id="UP000650524"/>
    </source>
</evidence>
<dbReference type="Pfam" id="PF00588">
    <property type="entry name" value="SpoU_methylase"/>
    <property type="match status" value="1"/>
</dbReference>
<dbReference type="GO" id="GO:0008757">
    <property type="term" value="F:S-adenosylmethionine-dependent methyltransferase activity"/>
    <property type="evidence" value="ECO:0007669"/>
    <property type="project" value="UniProtKB-UniRule"/>
</dbReference>
<keyword evidence="4 6" id="KW-0949">S-adenosyl-L-methionine</keyword>
<name>A0A8J6T9L9_9DELT</name>
<feature type="binding site" evidence="6 7">
    <location>
        <position position="117"/>
    </location>
    <ligand>
        <name>S-adenosyl-L-methionine</name>
        <dbReference type="ChEBI" id="CHEBI:59789"/>
    </ligand>
</feature>
<dbReference type="GO" id="GO:0003723">
    <property type="term" value="F:RNA binding"/>
    <property type="evidence" value="ECO:0007669"/>
    <property type="project" value="InterPro"/>
</dbReference>
<dbReference type="EMBL" id="JACNJD010000273">
    <property type="protein sequence ID" value="MBC8178326.1"/>
    <property type="molecule type" value="Genomic_DNA"/>
</dbReference>
<protein>
    <recommendedName>
        <fullName evidence="6">Putative tRNA (cytidine(34)-2'-O)-methyltransferase</fullName>
        <ecNumber evidence="6">2.1.1.207</ecNumber>
    </recommendedName>
    <alternativeName>
        <fullName evidence="6">tRNA (cytidine/uridine-2'-O-)-methyltransferase</fullName>
    </alternativeName>
</protein>
<dbReference type="GO" id="GO:0002130">
    <property type="term" value="P:wobble position ribose methylation"/>
    <property type="evidence" value="ECO:0007669"/>
    <property type="project" value="TreeGrafter"/>
</dbReference>
<dbReference type="Proteomes" id="UP000650524">
    <property type="component" value="Unassembled WGS sequence"/>
</dbReference>
<keyword evidence="1 6" id="KW-0963">Cytoplasm</keyword>
<evidence type="ECO:0000313" key="9">
    <source>
        <dbReference type="EMBL" id="MBC8178326.1"/>
    </source>
</evidence>
<evidence type="ECO:0000256" key="3">
    <source>
        <dbReference type="ARBA" id="ARBA00022679"/>
    </source>
</evidence>
<sequence length="165" mass="18780">MTRDISQIGHRVLKDPHLHVVLYQPEIPANTGNIARLCGAAEIRLHLIHPLGFKVDDRHLKRAGLDYWHEVDVCHHSSFEAFLARMDGRGKMVALTRHAKMVYTEAEINRGDYLLFGQETKGLPSSIRESYPCYAIPIWGKVRSLNLSTTAGIVAYHYLNKMGRF</sequence>
<comment type="subcellular location">
    <subcellularLocation>
        <location evidence="6">Cytoplasm</location>
    </subcellularLocation>
</comment>
<dbReference type="InterPro" id="IPR016914">
    <property type="entry name" value="TrmL"/>
</dbReference>
<dbReference type="Gene3D" id="3.40.1280.10">
    <property type="match status" value="1"/>
</dbReference>
<comment type="similarity">
    <text evidence="6">Belongs to the class IV-like SAM-binding methyltransferase superfamily. RNA methyltransferase TrmH family. TrmL subfamily.</text>
</comment>
<comment type="function">
    <text evidence="6">Could methylate the ribose at the nucleotide 34 wobble position in tRNA.</text>
</comment>
<keyword evidence="2 6" id="KW-0489">Methyltransferase</keyword>
<dbReference type="EC" id="2.1.1.207" evidence="6"/>
<evidence type="ECO:0000259" key="8">
    <source>
        <dbReference type="Pfam" id="PF00588"/>
    </source>
</evidence>
<dbReference type="PANTHER" id="PTHR42971">
    <property type="entry name" value="TRNA (CYTIDINE(34)-2'-O)-METHYLTRANSFERASE"/>
    <property type="match status" value="1"/>
</dbReference>
<dbReference type="InterPro" id="IPR029026">
    <property type="entry name" value="tRNA_m1G_MTases_N"/>
</dbReference>
<proteinExistence type="inferred from homology"/>
<evidence type="ECO:0000256" key="6">
    <source>
        <dbReference type="HAMAP-Rule" id="MF_01885"/>
    </source>
</evidence>
<dbReference type="HAMAP" id="MF_01885">
    <property type="entry name" value="tRNA_methyltr_TrmL"/>
    <property type="match status" value="1"/>
</dbReference>
<dbReference type="GO" id="GO:0008175">
    <property type="term" value="F:tRNA methyltransferase activity"/>
    <property type="evidence" value="ECO:0007669"/>
    <property type="project" value="UniProtKB-UniRule"/>
</dbReference>
<accession>A0A8J6T9L9</accession>
<feature type="binding site" evidence="6 7">
    <location>
        <position position="144"/>
    </location>
    <ligand>
        <name>S-adenosyl-L-methionine</name>
        <dbReference type="ChEBI" id="CHEBI:59789"/>
    </ligand>
</feature>
<comment type="caution">
    <text evidence="9">The sequence shown here is derived from an EMBL/GenBank/DDBJ whole genome shotgun (WGS) entry which is preliminary data.</text>
</comment>
<comment type="catalytic activity">
    <reaction evidence="6">
        <text>cytidine(34) in tRNA + S-adenosyl-L-methionine = 2'-O-methylcytidine(34) in tRNA + S-adenosyl-L-homocysteine + H(+)</text>
        <dbReference type="Rhea" id="RHEA:43084"/>
        <dbReference type="Rhea" id="RHEA-COMP:10331"/>
        <dbReference type="Rhea" id="RHEA-COMP:10332"/>
        <dbReference type="ChEBI" id="CHEBI:15378"/>
        <dbReference type="ChEBI" id="CHEBI:57856"/>
        <dbReference type="ChEBI" id="CHEBI:59789"/>
        <dbReference type="ChEBI" id="CHEBI:74495"/>
        <dbReference type="ChEBI" id="CHEBI:82748"/>
        <dbReference type="EC" id="2.1.1.207"/>
    </reaction>
</comment>
<organism evidence="9 10">
    <name type="scientific">Candidatus Desulfacyla euxinica</name>
    <dbReference type="NCBI Taxonomy" id="2841693"/>
    <lineage>
        <taxon>Bacteria</taxon>
        <taxon>Deltaproteobacteria</taxon>
        <taxon>Candidatus Desulfacyla</taxon>
    </lineage>
</organism>
<dbReference type="SUPFAM" id="SSF75217">
    <property type="entry name" value="alpha/beta knot"/>
    <property type="match status" value="1"/>
</dbReference>
<feature type="binding site" evidence="6 7">
    <location>
        <position position="136"/>
    </location>
    <ligand>
        <name>S-adenosyl-L-methionine</name>
        <dbReference type="ChEBI" id="CHEBI:59789"/>
    </ligand>
</feature>
<dbReference type="AlphaFoldDB" id="A0A8J6T9L9"/>
<dbReference type="PANTHER" id="PTHR42971:SF1">
    <property type="entry name" value="TRNA (CYTIDINE(34)-2'-O)-METHYLTRANSFERASE"/>
    <property type="match status" value="1"/>
</dbReference>
<gene>
    <name evidence="9" type="ORF">H8E19_13050</name>
</gene>